<organism evidence="1 2">
    <name type="scientific">Motilimonas cestriensis</name>
    <dbReference type="NCBI Taxonomy" id="2742685"/>
    <lineage>
        <taxon>Bacteria</taxon>
        <taxon>Pseudomonadati</taxon>
        <taxon>Pseudomonadota</taxon>
        <taxon>Gammaproteobacteria</taxon>
        <taxon>Alteromonadales</taxon>
        <taxon>Alteromonadales genera incertae sedis</taxon>
        <taxon>Motilimonas</taxon>
    </lineage>
</organism>
<sequence length="105" mass="12126">MVPLSLVKAQLRLEPEYIDEDEILNLYISAAFTSIEAFLCRKLYVDVVPESDESGMLFNSDIQLASLLMIDHWYNNRSSTTTETVKEVPLGFRHLLGHYRYRKVG</sequence>
<dbReference type="RefSeq" id="WP_233054956.1">
    <property type="nucleotide sequence ID" value="NZ_JAIMJA010000035.1"/>
</dbReference>
<reference evidence="1 2" key="1">
    <citation type="journal article" date="2022" name="Environ. Microbiol. Rep.">
        <title>Eco-phylogenetic analyses reveal divergent evolution of vitamin B12 metabolism in the marine bacterial family 'Psychromonadaceae'.</title>
        <authorList>
            <person name="Jin X."/>
            <person name="Yang Y."/>
            <person name="Cao H."/>
            <person name="Gao B."/>
            <person name="Zhao Z."/>
        </authorList>
    </citation>
    <scope>NUCLEOTIDE SEQUENCE [LARGE SCALE GENOMIC DNA]</scope>
    <source>
        <strain evidence="1 2">MKS20</strain>
    </source>
</reference>
<dbReference type="Proteomes" id="UP001201273">
    <property type="component" value="Unassembled WGS sequence"/>
</dbReference>
<dbReference type="NCBIfam" id="TIGR01560">
    <property type="entry name" value="put_DNA_pack"/>
    <property type="match status" value="1"/>
</dbReference>
<dbReference type="InterPro" id="IPR021146">
    <property type="entry name" value="Phage_gp6-like_head-tail"/>
</dbReference>
<dbReference type="EMBL" id="JAIMJA010000035">
    <property type="protein sequence ID" value="MCE2597205.1"/>
    <property type="molecule type" value="Genomic_DNA"/>
</dbReference>
<keyword evidence="2" id="KW-1185">Reference proteome</keyword>
<evidence type="ECO:0000313" key="1">
    <source>
        <dbReference type="EMBL" id="MCE2597205.1"/>
    </source>
</evidence>
<name>A0ABS8WFD4_9GAMM</name>
<dbReference type="CDD" id="cd08054">
    <property type="entry name" value="gp6"/>
    <property type="match status" value="1"/>
</dbReference>
<gene>
    <name evidence="1" type="ORF">K6Y31_20740</name>
</gene>
<evidence type="ECO:0000313" key="2">
    <source>
        <dbReference type="Proteomes" id="UP001201273"/>
    </source>
</evidence>
<accession>A0ABS8WFD4</accession>
<dbReference type="Pfam" id="PF05135">
    <property type="entry name" value="Phage_connect_1"/>
    <property type="match status" value="1"/>
</dbReference>
<protein>
    <submittedName>
        <fullName evidence="1">Head-tail connector protein</fullName>
    </submittedName>
</protein>
<dbReference type="Gene3D" id="1.10.3230.30">
    <property type="entry name" value="Phage gp6-like head-tail connector protein"/>
    <property type="match status" value="1"/>
</dbReference>
<proteinExistence type="predicted"/>
<comment type="caution">
    <text evidence="1">The sequence shown here is derived from an EMBL/GenBank/DDBJ whole genome shotgun (WGS) entry which is preliminary data.</text>
</comment>
<dbReference type="InterPro" id="IPR006450">
    <property type="entry name" value="Phage_HK97_gp6-like"/>
</dbReference>